<reference evidence="2 3" key="1">
    <citation type="submission" date="2020-01" db="EMBL/GenBank/DDBJ databases">
        <authorList>
            <person name="Chen S."/>
        </authorList>
    </citation>
    <scope>NUCLEOTIDE SEQUENCE [LARGE SCALE GENOMIC DNA]</scope>
    <source>
        <strain evidence="2 3">GS-10</strain>
    </source>
</reference>
<name>A0A6L8LLS7_9RHOB</name>
<evidence type="ECO:0000256" key="1">
    <source>
        <dbReference type="SAM" id="SignalP"/>
    </source>
</evidence>
<protein>
    <submittedName>
        <fullName evidence="2">DUF3576 domain-containing protein</fullName>
    </submittedName>
</protein>
<dbReference type="RefSeq" id="WP_160973190.1">
    <property type="nucleotide sequence ID" value="NZ_WWEN01000003.1"/>
</dbReference>
<dbReference type="Pfam" id="PF12100">
    <property type="entry name" value="DUF3576"/>
    <property type="match status" value="1"/>
</dbReference>
<dbReference type="EMBL" id="WWEN01000003">
    <property type="protein sequence ID" value="MYM55500.1"/>
    <property type="molecule type" value="Genomic_DNA"/>
</dbReference>
<accession>A0A6L8LLS7</accession>
<feature type="signal peptide" evidence="1">
    <location>
        <begin position="1"/>
        <end position="17"/>
    </location>
</feature>
<comment type="caution">
    <text evidence="2">The sequence shown here is derived from an EMBL/GenBank/DDBJ whole genome shotgun (WGS) entry which is preliminary data.</text>
</comment>
<proteinExistence type="predicted"/>
<dbReference type="PROSITE" id="PS51257">
    <property type="entry name" value="PROKAR_LIPOPROTEIN"/>
    <property type="match status" value="1"/>
</dbReference>
<dbReference type="AlphaFoldDB" id="A0A6L8LLS7"/>
<evidence type="ECO:0000313" key="3">
    <source>
        <dbReference type="Proteomes" id="UP000479043"/>
    </source>
</evidence>
<organism evidence="2 3">
    <name type="scientific">Thalassovita mangrovi</name>
    <dbReference type="NCBI Taxonomy" id="2692236"/>
    <lineage>
        <taxon>Bacteria</taxon>
        <taxon>Pseudomonadati</taxon>
        <taxon>Pseudomonadota</taxon>
        <taxon>Alphaproteobacteria</taxon>
        <taxon>Rhodobacterales</taxon>
        <taxon>Roseobacteraceae</taxon>
        <taxon>Thalassovita</taxon>
    </lineage>
</organism>
<feature type="chain" id="PRO_5026651878" evidence="1">
    <location>
        <begin position="18"/>
        <end position="170"/>
    </location>
</feature>
<sequence length="170" mass="18449">MTIKRSSKIIIACMALAAVTACGNRNRAPGDPLIPGDIEAYNKRENIGNPIERPDTSNSIWDVFKKKNGDLQVSVNRYIWDASLETLNFLPVESVDPFTGVIVMGYGTPPGGGRAYRATVYIKDPALEARSLVVAMQTRGGGPVSADTQRAVEDAILARARQLRIKAGKY</sequence>
<dbReference type="Proteomes" id="UP000479043">
    <property type="component" value="Unassembled WGS sequence"/>
</dbReference>
<keyword evidence="1" id="KW-0732">Signal</keyword>
<dbReference type="InterPro" id="IPR021959">
    <property type="entry name" value="DUF3576"/>
</dbReference>
<gene>
    <name evidence="2" type="ORF">GR167_09290</name>
</gene>
<keyword evidence="3" id="KW-1185">Reference proteome</keyword>
<evidence type="ECO:0000313" key="2">
    <source>
        <dbReference type="EMBL" id="MYM55500.1"/>
    </source>
</evidence>